<dbReference type="SMART" id="SM01033">
    <property type="entry name" value="BING4CT"/>
    <property type="match status" value="1"/>
</dbReference>
<feature type="compositionally biased region" description="Low complexity" evidence="9">
    <location>
        <begin position="608"/>
        <end position="628"/>
    </location>
</feature>
<dbReference type="SMART" id="SM00320">
    <property type="entry name" value="WD40"/>
    <property type="match status" value="4"/>
</dbReference>
<feature type="domain" description="BING4 C-terminal" evidence="10">
    <location>
        <begin position="435"/>
        <end position="510"/>
    </location>
</feature>
<keyword evidence="12" id="KW-1185">Reference proteome</keyword>
<name>A0A8B9XVM6_BOSMU</name>
<evidence type="ECO:0000256" key="5">
    <source>
        <dbReference type="ARBA" id="ARBA00023242"/>
    </source>
</evidence>
<reference evidence="11" key="3">
    <citation type="submission" date="2025-09" db="UniProtKB">
        <authorList>
            <consortium name="Ensembl"/>
        </authorList>
    </citation>
    <scope>IDENTIFICATION</scope>
</reference>
<comment type="function">
    <text evidence="6">Scaffold component of the nucleolar structure. Required for localization of DDX21 and NCL to the granular compartment of the nucleolus. Part of the small subunit (SSU) processome, first precursor of the small eukaryotic ribosomal subunit. During the assembly of the SSU processome in the nucleolus, many ribosome biogenesis factors, an RNA chaperone and ribosomal proteins associate with the nascent pre-rRNA and work in concert to generate RNA folding, modifications, rearrangements and cleavage as well as targeted degradation of pre-ribosomal RNA by the RNA exosome.</text>
</comment>
<dbReference type="AlphaFoldDB" id="A0A8B9XVM6"/>
<evidence type="ECO:0000256" key="2">
    <source>
        <dbReference type="ARBA" id="ARBA00022553"/>
    </source>
</evidence>
<keyword evidence="5" id="KW-0539">Nucleus</keyword>
<dbReference type="InterPro" id="IPR036322">
    <property type="entry name" value="WD40_repeat_dom_sf"/>
</dbReference>
<dbReference type="Pfam" id="PF08149">
    <property type="entry name" value="BING4CT"/>
    <property type="match status" value="1"/>
</dbReference>
<evidence type="ECO:0000256" key="7">
    <source>
        <dbReference type="ARBA" id="ARBA00064570"/>
    </source>
</evidence>
<dbReference type="Proteomes" id="UP000694520">
    <property type="component" value="Chromosome 24"/>
</dbReference>
<proteinExistence type="predicted"/>
<evidence type="ECO:0000256" key="9">
    <source>
        <dbReference type="SAM" id="MobiDB-lite"/>
    </source>
</evidence>
<evidence type="ECO:0000313" key="12">
    <source>
        <dbReference type="Proteomes" id="UP000694520"/>
    </source>
</evidence>
<feature type="region of interest" description="Disordered" evidence="9">
    <location>
        <begin position="1"/>
        <end position="97"/>
    </location>
</feature>
<dbReference type="Gene3D" id="2.130.10.10">
    <property type="entry name" value="YVTN repeat-like/Quinoprotein amine dehydrogenase"/>
    <property type="match status" value="1"/>
</dbReference>
<feature type="compositionally biased region" description="Basic and acidic residues" evidence="9">
    <location>
        <begin position="53"/>
        <end position="66"/>
    </location>
</feature>
<dbReference type="SUPFAM" id="SSF50978">
    <property type="entry name" value="WD40 repeat-like"/>
    <property type="match status" value="1"/>
</dbReference>
<dbReference type="Ensembl" id="ENSBGRT00000032873.1">
    <property type="protein sequence ID" value="ENSBGRP00000028387.1"/>
    <property type="gene ID" value="ENSBGRG00000017950.1"/>
</dbReference>
<evidence type="ECO:0000256" key="3">
    <source>
        <dbReference type="ARBA" id="ARBA00022574"/>
    </source>
</evidence>
<dbReference type="PANTHER" id="PTHR14085">
    <property type="entry name" value="WD-REPEAT PROTEIN BING4"/>
    <property type="match status" value="1"/>
</dbReference>
<evidence type="ECO:0000256" key="4">
    <source>
        <dbReference type="ARBA" id="ARBA00022737"/>
    </source>
</evidence>
<reference evidence="11" key="2">
    <citation type="submission" date="2025-08" db="UniProtKB">
        <authorList>
            <consortium name="Ensembl"/>
        </authorList>
    </citation>
    <scope>IDENTIFICATION</scope>
</reference>
<evidence type="ECO:0000256" key="8">
    <source>
        <dbReference type="ARBA" id="ARBA00070552"/>
    </source>
</evidence>
<evidence type="ECO:0000256" key="6">
    <source>
        <dbReference type="ARBA" id="ARBA00059061"/>
    </source>
</evidence>
<dbReference type="PANTHER" id="PTHR14085:SF3">
    <property type="entry name" value="WD REPEAT-CONTAINING PROTEIN 46"/>
    <property type="match status" value="1"/>
</dbReference>
<protein>
    <recommendedName>
        <fullName evidence="8">WD repeat-containing protein 46</fullName>
    </recommendedName>
</protein>
<feature type="region of interest" description="Disordered" evidence="9">
    <location>
        <begin position="553"/>
        <end position="683"/>
    </location>
</feature>
<organism evidence="11 12">
    <name type="scientific">Bos mutus grunniens</name>
    <name type="common">Wild yak</name>
    <name type="synonym">Bos grunniens</name>
    <dbReference type="NCBI Taxonomy" id="30521"/>
    <lineage>
        <taxon>Eukaryota</taxon>
        <taxon>Metazoa</taxon>
        <taxon>Chordata</taxon>
        <taxon>Craniata</taxon>
        <taxon>Vertebrata</taxon>
        <taxon>Euteleostomi</taxon>
        <taxon>Mammalia</taxon>
        <taxon>Eutheria</taxon>
        <taxon>Laurasiatheria</taxon>
        <taxon>Artiodactyla</taxon>
        <taxon>Ruminantia</taxon>
        <taxon>Pecora</taxon>
        <taxon>Bovidae</taxon>
        <taxon>Bovinae</taxon>
        <taxon>Bos</taxon>
    </lineage>
</organism>
<dbReference type="GO" id="GO:0030686">
    <property type="term" value="C:90S preribosome"/>
    <property type="evidence" value="ECO:0007669"/>
    <property type="project" value="TreeGrafter"/>
</dbReference>
<sequence length="879" mass="95792">METVPEPGSNVPPKKDRLQTKKKKPRRYWEQETTGTAAGASPGPPRKRKRNRELRPQKPKKNDTSKKFRMSKKPRELKSPRPQRSLSGAQDPFAGPAPVSVEVVQKYCRIDKSKELPHPKTKTRSRLVVAEAQEEETSVRAARSELLLTEEPGFLEGEDGEDTAKIRQADIVEAVDIASAAKHFDLNLRQFGPYRLNYSRTGRHLAFGGRRGHVAALDWVTKKLTCEINVMEAVRDIRFLHSEALLAVAQNRWLHIYDNQGIELHCVRRCDRVTRLEFLPFHFLLATASETGFLTYLDVSVGKIVAALNARAGRLSVMTQNPYNAVIHLGHSNGTVSLWSPAMKEPLVKILCHRGGVRAVAVDSTGMHMATSGLDHQLKVFDLRGTFQPLSARTLPQGAGHLAFSQRGLLAAGMGDVVNIWAGQGKASPPSLEQPYLTHRLSGHVHGLQFCPYEDVLGVGHSGGITSMLVPGAAEPNFDGLESNPYRSRKQRQEWEVKALLEKVRMRLRPRGLGRGVLGRKDFSSASAFCPSLVSPSCGSLPVRPSVLHPGARRAHLSGSTSPGRGRCHLFGAGKEGTGREAGTERGSEGLGAPSHHVPSPLHPQKHSSLPQRLLQLSPPSPSSGLRSRCQDSLPAKAKAERSQLDRESGKEEEEGHGPGAQGERAPGAGWASQGERPPAGPAGLIHLPLLTCLSLPRTKSARAWSSSCRSKRRPSPRGPGRRPWTDSCAESGSRTQEKHSLPTPTCGELPVPGMRREQGAPFLLGRTAGSWGGGWSVLKRNVDFWIPCLNHPVNLSPACVHPGATLGREGLCLPSGPTHLVGAVASSSSLRPSSRERCAPSPWRWPSPPAGSGSLWVSQDCVLRVLDHTLKEEKRQVY</sequence>
<comment type="subunit">
    <text evidence="7">Part of the small subunit (SSU) processome, composed of more than 70 proteins and the RNA chaperone small nucleolar RNA (snoRNA) U3. Interacts with DDX21, NCL, NOP2 and EBNA1BP2.</text>
</comment>
<dbReference type="GO" id="GO:0000462">
    <property type="term" value="P:maturation of SSU-rRNA from tricistronic rRNA transcript (SSU-rRNA, 5.8S rRNA, LSU-rRNA)"/>
    <property type="evidence" value="ECO:0007669"/>
    <property type="project" value="TreeGrafter"/>
</dbReference>
<feature type="compositionally biased region" description="Basic and acidic residues" evidence="9">
    <location>
        <begin position="638"/>
        <end position="657"/>
    </location>
</feature>
<feature type="compositionally biased region" description="Basic and acidic residues" evidence="9">
    <location>
        <begin position="577"/>
        <end position="588"/>
    </location>
</feature>
<comment type="subcellular location">
    <subcellularLocation>
        <location evidence="1">Nucleus</location>
        <location evidence="1">Nucleolus</location>
    </subcellularLocation>
</comment>
<keyword evidence="3" id="KW-0853">WD repeat</keyword>
<evidence type="ECO:0000256" key="1">
    <source>
        <dbReference type="ARBA" id="ARBA00004604"/>
    </source>
</evidence>
<dbReference type="InterPro" id="IPR015943">
    <property type="entry name" value="WD40/YVTN_repeat-like_dom_sf"/>
</dbReference>
<dbReference type="InterPro" id="IPR001680">
    <property type="entry name" value="WD40_rpt"/>
</dbReference>
<dbReference type="Pfam" id="PF00400">
    <property type="entry name" value="WD40"/>
    <property type="match status" value="1"/>
</dbReference>
<dbReference type="GO" id="GO:0032040">
    <property type="term" value="C:small-subunit processome"/>
    <property type="evidence" value="ECO:0007669"/>
    <property type="project" value="Ensembl"/>
</dbReference>
<feature type="region of interest" description="Disordered" evidence="9">
    <location>
        <begin position="704"/>
        <end position="752"/>
    </location>
</feature>
<reference evidence="11" key="1">
    <citation type="submission" date="2019-05" db="EMBL/GenBank/DDBJ databases">
        <authorList>
            <person name="Zhang S."/>
            <person name="Liu J."/>
        </authorList>
    </citation>
    <scope>NUCLEOTIDE SEQUENCE [LARGE SCALE GENOMIC DNA]</scope>
</reference>
<evidence type="ECO:0000259" key="10">
    <source>
        <dbReference type="SMART" id="SM01033"/>
    </source>
</evidence>
<dbReference type="InterPro" id="IPR040315">
    <property type="entry name" value="WDR46/Utp7"/>
</dbReference>
<accession>A0A8B9XVM6</accession>
<gene>
    <name evidence="11" type="primary">WDR46</name>
</gene>
<dbReference type="InterPro" id="IPR012952">
    <property type="entry name" value="BING4_C_dom"/>
</dbReference>
<keyword evidence="4" id="KW-0677">Repeat</keyword>
<dbReference type="FunFam" id="2.130.10.10:FF:000128">
    <property type="entry name" value="WD repeat domain 46"/>
    <property type="match status" value="1"/>
</dbReference>
<evidence type="ECO:0000313" key="11">
    <source>
        <dbReference type="Ensembl" id="ENSBGRP00000028387.1"/>
    </source>
</evidence>
<dbReference type="GeneTree" id="ENSGT00390000007075"/>
<keyword evidence="2" id="KW-0597">Phosphoprotein</keyword>